<evidence type="ECO:0000313" key="3">
    <source>
        <dbReference type="EMBL" id="JAT13114.1"/>
    </source>
</evidence>
<feature type="region of interest" description="Disordered" evidence="1">
    <location>
        <begin position="227"/>
        <end position="258"/>
    </location>
</feature>
<proteinExistence type="predicted"/>
<gene>
    <name evidence="3" type="ORF">g.52116</name>
    <name evidence="2" type="ORF">g.52119</name>
</gene>
<feature type="non-terminal residue" evidence="2">
    <location>
        <position position="258"/>
    </location>
</feature>
<dbReference type="EMBL" id="GEBQ01026863">
    <property type="protein sequence ID" value="JAT13114.1"/>
    <property type="molecule type" value="Transcribed_RNA"/>
</dbReference>
<accession>A0A1B6KCZ0</accession>
<dbReference type="EMBL" id="GEBQ01030671">
    <property type="protein sequence ID" value="JAT09306.1"/>
    <property type="molecule type" value="Transcribed_RNA"/>
</dbReference>
<sequence length="258" mass="29007">MLNNYGESGSGFNSNHGQTTRPAETQKQQNLSSTWGYNSQLEGMYYGGEHQPMFMGPYEGSSKHSNYSQYPSGSLHQPVPTPVVKCHEACCQHFQDRYPLNPASIRYQPSGPVQPRYDGDSRPYFTDRRAVQPLSRKKVYSTENGYPGIPERHFSQYMGRGQLMADSRQQMQMMRSQYPMYPPYWGGPRGWTGPRMNCPPPSYHQTISQGAQLQTGLKMGETHYMDPSTQKATGPQLRRGITAGGGGTDVIRPIPEPK</sequence>
<reference evidence="2" key="1">
    <citation type="submission" date="2015-11" db="EMBL/GenBank/DDBJ databases">
        <title>De novo transcriptome assembly of four potential Pierce s Disease insect vectors from Arizona vineyards.</title>
        <authorList>
            <person name="Tassone E.E."/>
        </authorList>
    </citation>
    <scope>NUCLEOTIDE SEQUENCE</scope>
</reference>
<evidence type="ECO:0000256" key="1">
    <source>
        <dbReference type="SAM" id="MobiDB-lite"/>
    </source>
</evidence>
<evidence type="ECO:0000313" key="2">
    <source>
        <dbReference type="EMBL" id="JAT09306.1"/>
    </source>
</evidence>
<dbReference type="AlphaFoldDB" id="A0A1B6KCZ0"/>
<feature type="region of interest" description="Disordered" evidence="1">
    <location>
        <begin position="1"/>
        <end position="32"/>
    </location>
</feature>
<name>A0A1B6KCZ0_9HEMI</name>
<organism evidence="2">
    <name type="scientific">Graphocephala atropunctata</name>
    <dbReference type="NCBI Taxonomy" id="36148"/>
    <lineage>
        <taxon>Eukaryota</taxon>
        <taxon>Metazoa</taxon>
        <taxon>Ecdysozoa</taxon>
        <taxon>Arthropoda</taxon>
        <taxon>Hexapoda</taxon>
        <taxon>Insecta</taxon>
        <taxon>Pterygota</taxon>
        <taxon>Neoptera</taxon>
        <taxon>Paraneoptera</taxon>
        <taxon>Hemiptera</taxon>
        <taxon>Auchenorrhyncha</taxon>
        <taxon>Membracoidea</taxon>
        <taxon>Cicadellidae</taxon>
        <taxon>Cicadellinae</taxon>
        <taxon>Cicadellini</taxon>
        <taxon>Graphocephala</taxon>
    </lineage>
</organism>
<protein>
    <submittedName>
        <fullName evidence="2">Uncharacterized protein</fullName>
    </submittedName>
</protein>